<dbReference type="GO" id="GO:0140662">
    <property type="term" value="F:ATP-dependent protein folding chaperone"/>
    <property type="evidence" value="ECO:0007669"/>
    <property type="project" value="InterPro"/>
</dbReference>
<dbReference type="GO" id="GO:0005524">
    <property type="term" value="F:ATP binding"/>
    <property type="evidence" value="ECO:0007669"/>
    <property type="project" value="UniProtKB-KW"/>
</dbReference>
<dbReference type="Pfam" id="PF00012">
    <property type="entry name" value="HSP70"/>
    <property type="match status" value="2"/>
</dbReference>
<dbReference type="EMBL" id="JABVXQ010000006">
    <property type="protein sequence ID" value="KAF6104345.1"/>
    <property type="molecule type" value="Genomic_DNA"/>
</dbReference>
<dbReference type="Gene3D" id="3.30.420.40">
    <property type="match status" value="3"/>
</dbReference>
<comment type="similarity">
    <text evidence="1">Belongs to the heat shock protein 70 family.</text>
</comment>
<evidence type="ECO:0000313" key="4">
    <source>
        <dbReference type="EMBL" id="KAF6104345.1"/>
    </source>
</evidence>
<dbReference type="SUPFAM" id="SSF53067">
    <property type="entry name" value="Actin-like ATPase domain"/>
    <property type="match status" value="1"/>
</dbReference>
<dbReference type="AlphaFoldDB" id="A0A834A7M3"/>
<keyword evidence="2" id="KW-0547">Nucleotide-binding</keyword>
<comment type="caution">
    <text evidence="4">The sequence shown here is derived from an EMBL/GenBank/DDBJ whole genome shotgun (WGS) entry which is preliminary data.</text>
</comment>
<keyword evidence="3" id="KW-0067">ATP-binding</keyword>
<dbReference type="InterPro" id="IPR043129">
    <property type="entry name" value="ATPase_NBD"/>
</dbReference>
<evidence type="ECO:0000256" key="3">
    <source>
        <dbReference type="ARBA" id="ARBA00022840"/>
    </source>
</evidence>
<dbReference type="PRINTS" id="PR00301">
    <property type="entry name" value="HEATSHOCK70"/>
</dbReference>
<evidence type="ECO:0000256" key="2">
    <source>
        <dbReference type="ARBA" id="ARBA00022741"/>
    </source>
</evidence>
<sequence>MLFSQYHLTSVPFCITGIIAGVNEFRIIMDPNAVAIAYSLHNKVKAEKHELIFDLGEFKCKHEEDISENKRVVHCLCTACECTKCTLSLFQHPDTVRRALQDAKLEKSQTHDIILVGSSTHILMIQKPLQDFLNGKEVNGSINPDEAVAYCAAVLSGNKSENFGDFLLLGVTPFSLSIETSGRAMTVLIKHNYQPYLADADLHYLL</sequence>
<reference evidence="4 5" key="1">
    <citation type="journal article" date="2020" name="Nature">
        <title>Six reference-quality genomes reveal evolution of bat adaptations.</title>
        <authorList>
            <person name="Jebb D."/>
            <person name="Huang Z."/>
            <person name="Pippel M."/>
            <person name="Hughes G.M."/>
            <person name="Lavrichenko K."/>
            <person name="Devanna P."/>
            <person name="Winkler S."/>
            <person name="Jermiin L.S."/>
            <person name="Skirmuntt E.C."/>
            <person name="Katzourakis A."/>
            <person name="Burkitt-Gray L."/>
            <person name="Ray D.A."/>
            <person name="Sullivan K.A.M."/>
            <person name="Roscito J.G."/>
            <person name="Kirilenko B.M."/>
            <person name="Davalos L.M."/>
            <person name="Corthals A.P."/>
            <person name="Power M.L."/>
            <person name="Jones G."/>
            <person name="Ransome R.D."/>
            <person name="Dechmann D.K.N."/>
            <person name="Locatelli A.G."/>
            <person name="Puechmaille S.J."/>
            <person name="Fedrigo O."/>
            <person name="Jarvis E.D."/>
            <person name="Hiller M."/>
            <person name="Vernes S.C."/>
            <person name="Myers E.W."/>
            <person name="Teeling E.C."/>
        </authorList>
    </citation>
    <scope>NUCLEOTIDE SEQUENCE [LARGE SCALE GENOMIC DNA]</scope>
    <source>
        <strain evidence="4">Bat1K_MPI-CBG_1</strain>
    </source>
</reference>
<evidence type="ECO:0000313" key="5">
    <source>
        <dbReference type="Proteomes" id="UP000664940"/>
    </source>
</evidence>
<protein>
    <submittedName>
        <fullName evidence="4">Uncharacterized protein</fullName>
    </submittedName>
</protein>
<dbReference type="Gene3D" id="2.60.34.10">
    <property type="entry name" value="Substrate Binding Domain Of DNAk, Chain A, domain 1"/>
    <property type="match status" value="1"/>
</dbReference>
<dbReference type="InterPro" id="IPR029047">
    <property type="entry name" value="HSP70_peptide-bd_sf"/>
</dbReference>
<dbReference type="Proteomes" id="UP000664940">
    <property type="component" value="Unassembled WGS sequence"/>
</dbReference>
<evidence type="ECO:0000256" key="1">
    <source>
        <dbReference type="ARBA" id="ARBA00007381"/>
    </source>
</evidence>
<proteinExistence type="inferred from homology"/>
<gene>
    <name evidence="4" type="ORF">HJG60_011301</name>
</gene>
<dbReference type="PANTHER" id="PTHR19375">
    <property type="entry name" value="HEAT SHOCK PROTEIN 70KDA"/>
    <property type="match status" value="1"/>
</dbReference>
<dbReference type="InterPro" id="IPR013126">
    <property type="entry name" value="Hsp_70_fam"/>
</dbReference>
<organism evidence="4 5">
    <name type="scientific">Phyllostomus discolor</name>
    <name type="common">pale spear-nosed bat</name>
    <dbReference type="NCBI Taxonomy" id="89673"/>
    <lineage>
        <taxon>Eukaryota</taxon>
        <taxon>Metazoa</taxon>
        <taxon>Chordata</taxon>
        <taxon>Craniata</taxon>
        <taxon>Vertebrata</taxon>
        <taxon>Euteleostomi</taxon>
        <taxon>Mammalia</taxon>
        <taxon>Eutheria</taxon>
        <taxon>Laurasiatheria</taxon>
        <taxon>Chiroptera</taxon>
        <taxon>Yangochiroptera</taxon>
        <taxon>Phyllostomidae</taxon>
        <taxon>Phyllostominae</taxon>
        <taxon>Phyllostomus</taxon>
    </lineage>
</organism>
<name>A0A834A7M3_9CHIR</name>
<accession>A0A834A7M3</accession>